<dbReference type="InterPro" id="IPR050570">
    <property type="entry name" value="Cell_wall_metabolism_enzyme"/>
</dbReference>
<dbReference type="Pfam" id="PF01551">
    <property type="entry name" value="Peptidase_M23"/>
    <property type="match status" value="1"/>
</dbReference>
<keyword evidence="1 2" id="KW-0732">Signal</keyword>
<feature type="chain" id="PRO_5021011782" evidence="2">
    <location>
        <begin position="36"/>
        <end position="240"/>
    </location>
</feature>
<dbReference type="SUPFAM" id="SSF51261">
    <property type="entry name" value="Duplicated hybrid motif"/>
    <property type="match status" value="1"/>
</dbReference>
<evidence type="ECO:0000256" key="1">
    <source>
        <dbReference type="ARBA" id="ARBA00022729"/>
    </source>
</evidence>
<accession>A0A4R8UCV7</accession>
<protein>
    <submittedName>
        <fullName evidence="4">M23 family metallopeptidase</fullName>
    </submittedName>
</protein>
<feature type="signal peptide" evidence="2">
    <location>
        <begin position="1"/>
        <end position="35"/>
    </location>
</feature>
<evidence type="ECO:0000313" key="5">
    <source>
        <dbReference type="Proteomes" id="UP000297866"/>
    </source>
</evidence>
<dbReference type="EMBL" id="SOEZ01000054">
    <property type="protein sequence ID" value="TFB49884.1"/>
    <property type="molecule type" value="Genomic_DNA"/>
</dbReference>
<feature type="domain" description="M23ase beta-sheet core" evidence="3">
    <location>
        <begin position="127"/>
        <end position="226"/>
    </location>
</feature>
<name>A0A4R8UCV7_9MICO</name>
<dbReference type="InterPro" id="IPR016047">
    <property type="entry name" value="M23ase_b-sheet_dom"/>
</dbReference>
<organism evidence="4 5">
    <name type="scientific">Cryobacterium tagatosivorans</name>
    <dbReference type="NCBI Taxonomy" id="1259199"/>
    <lineage>
        <taxon>Bacteria</taxon>
        <taxon>Bacillati</taxon>
        <taxon>Actinomycetota</taxon>
        <taxon>Actinomycetes</taxon>
        <taxon>Micrococcales</taxon>
        <taxon>Microbacteriaceae</taxon>
        <taxon>Cryobacterium</taxon>
    </lineage>
</organism>
<evidence type="ECO:0000259" key="3">
    <source>
        <dbReference type="Pfam" id="PF01551"/>
    </source>
</evidence>
<evidence type="ECO:0000256" key="2">
    <source>
        <dbReference type="SAM" id="SignalP"/>
    </source>
</evidence>
<comment type="caution">
    <text evidence="4">The sequence shown here is derived from an EMBL/GenBank/DDBJ whole genome shotgun (WGS) entry which is preliminary data.</text>
</comment>
<gene>
    <name evidence="4" type="ORF">E3O23_10840</name>
</gene>
<dbReference type="RefSeq" id="WP_134490905.1">
    <property type="nucleotide sequence ID" value="NZ_SOEZ01000054.1"/>
</dbReference>
<dbReference type="Proteomes" id="UP000297866">
    <property type="component" value="Unassembled WGS sequence"/>
</dbReference>
<dbReference type="PANTHER" id="PTHR21666:SF289">
    <property type="entry name" value="L-ALA--D-GLU ENDOPEPTIDASE"/>
    <property type="match status" value="1"/>
</dbReference>
<dbReference type="CDD" id="cd12797">
    <property type="entry name" value="M23_peptidase"/>
    <property type="match status" value="1"/>
</dbReference>
<dbReference type="InterPro" id="IPR011055">
    <property type="entry name" value="Dup_hybrid_motif"/>
</dbReference>
<dbReference type="PANTHER" id="PTHR21666">
    <property type="entry name" value="PEPTIDASE-RELATED"/>
    <property type="match status" value="1"/>
</dbReference>
<dbReference type="GO" id="GO:0004222">
    <property type="term" value="F:metalloendopeptidase activity"/>
    <property type="evidence" value="ECO:0007669"/>
    <property type="project" value="TreeGrafter"/>
</dbReference>
<dbReference type="Gene3D" id="2.70.70.10">
    <property type="entry name" value="Glucose Permease (Domain IIA)"/>
    <property type="match status" value="1"/>
</dbReference>
<keyword evidence="5" id="KW-1185">Reference proteome</keyword>
<sequence>MRSGIPASLRQGAFGAAAMVLTALLTVSVSLPAHAVNPDALDALSTAPPAASPVGVQTLPVSSASTVTIVRDGFTARAAPPKPRPASAAAGTFGTSGAAIRWPFPGRVPIAGGYGPRVAPCAGCSTFHKGLDMNPGAGTPIHAIAAGTVRLATAYDNGGLGVHVIIDHRVGGRLVSSQYGHMQEGSLTVRQGQSVAVGQVLGKVGSTGQSTGPHLHFEILLDGVTPTDPYSWLVQRAGQP</sequence>
<dbReference type="AlphaFoldDB" id="A0A4R8UCV7"/>
<dbReference type="OrthoDB" id="1099523at2"/>
<proteinExistence type="predicted"/>
<reference evidence="4 5" key="1">
    <citation type="submission" date="2019-03" db="EMBL/GenBank/DDBJ databases">
        <title>Genomics of glacier-inhabiting Cryobacterium strains.</title>
        <authorList>
            <person name="Liu Q."/>
            <person name="Xin Y.-H."/>
        </authorList>
    </citation>
    <scope>NUCLEOTIDE SEQUENCE [LARGE SCALE GENOMIC DNA]</scope>
    <source>
        <strain evidence="4 5">Sr47</strain>
    </source>
</reference>
<evidence type="ECO:0000313" key="4">
    <source>
        <dbReference type="EMBL" id="TFB49884.1"/>
    </source>
</evidence>